<protein>
    <submittedName>
        <fullName evidence="1">Uncharacterized protein</fullName>
    </submittedName>
</protein>
<dbReference type="EMBL" id="CAJNOI010001331">
    <property type="protein sequence ID" value="CAF1404800.1"/>
    <property type="molecule type" value="Genomic_DNA"/>
</dbReference>
<dbReference type="SUPFAM" id="SSF52047">
    <property type="entry name" value="RNI-like"/>
    <property type="match status" value="1"/>
</dbReference>
<organism evidence="1 4">
    <name type="scientific">Adineta steineri</name>
    <dbReference type="NCBI Taxonomy" id="433720"/>
    <lineage>
        <taxon>Eukaryota</taxon>
        <taxon>Metazoa</taxon>
        <taxon>Spiralia</taxon>
        <taxon>Gnathifera</taxon>
        <taxon>Rotifera</taxon>
        <taxon>Eurotatoria</taxon>
        <taxon>Bdelloidea</taxon>
        <taxon>Adinetida</taxon>
        <taxon>Adinetidae</taxon>
        <taxon>Adineta</taxon>
    </lineage>
</organism>
<dbReference type="OrthoDB" id="10035594at2759"/>
<dbReference type="Proteomes" id="UP000663832">
    <property type="component" value="Unassembled WGS sequence"/>
</dbReference>
<dbReference type="EMBL" id="CAJNOM010001657">
    <property type="protein sequence ID" value="CAF1615514.1"/>
    <property type="molecule type" value="Genomic_DNA"/>
</dbReference>
<evidence type="ECO:0000313" key="1">
    <source>
        <dbReference type="EMBL" id="CAF1404800.1"/>
    </source>
</evidence>
<keyword evidence="3" id="KW-1185">Reference proteome</keyword>
<evidence type="ECO:0000313" key="2">
    <source>
        <dbReference type="EMBL" id="CAF1615514.1"/>
    </source>
</evidence>
<gene>
    <name evidence="1" type="ORF">BJG266_LOCUS37869</name>
    <name evidence="2" type="ORF">QVE165_LOCUS54754</name>
</gene>
<comment type="caution">
    <text evidence="1">The sequence shown here is derived from an EMBL/GenBank/DDBJ whole genome shotgun (WGS) entry which is preliminary data.</text>
</comment>
<sequence>MLNLMSTKIGCQGAQYLADGLKNNTTLIKLEIGQNPIEVQQQRYLTKGETAESSPLDSSRFRWIQADSGDSGGFSLRTTTTTLVASCHSYEVSWNNHCYYLDGSGGNCTSGYSQATNAVLTCIATQFAGKTYRSTISNNCCVWTTDTYECYQLTSNCNSAGPFTSGPVLACTNAQQHYSQQLTFCGR</sequence>
<proteinExistence type="predicted"/>
<reference evidence="1" key="1">
    <citation type="submission" date="2021-02" db="EMBL/GenBank/DDBJ databases">
        <authorList>
            <person name="Nowell W R."/>
        </authorList>
    </citation>
    <scope>NUCLEOTIDE SEQUENCE</scope>
</reference>
<dbReference type="InterPro" id="IPR032675">
    <property type="entry name" value="LRR_dom_sf"/>
</dbReference>
<dbReference type="Proteomes" id="UP000663877">
    <property type="component" value="Unassembled WGS sequence"/>
</dbReference>
<evidence type="ECO:0000313" key="4">
    <source>
        <dbReference type="Proteomes" id="UP000663877"/>
    </source>
</evidence>
<accession>A0A815L625</accession>
<name>A0A815L625_9BILA</name>
<dbReference type="AlphaFoldDB" id="A0A815L625"/>
<dbReference type="Gene3D" id="3.80.10.10">
    <property type="entry name" value="Ribonuclease Inhibitor"/>
    <property type="match status" value="1"/>
</dbReference>
<evidence type="ECO:0000313" key="3">
    <source>
        <dbReference type="Proteomes" id="UP000663832"/>
    </source>
</evidence>